<evidence type="ECO:0000313" key="3">
    <source>
        <dbReference type="Proteomes" id="UP000826271"/>
    </source>
</evidence>
<accession>A0AAV6XIL1</accession>
<feature type="region of interest" description="Disordered" evidence="1">
    <location>
        <begin position="96"/>
        <end position="117"/>
    </location>
</feature>
<organism evidence="2 3">
    <name type="scientific">Buddleja alternifolia</name>
    <dbReference type="NCBI Taxonomy" id="168488"/>
    <lineage>
        <taxon>Eukaryota</taxon>
        <taxon>Viridiplantae</taxon>
        <taxon>Streptophyta</taxon>
        <taxon>Embryophyta</taxon>
        <taxon>Tracheophyta</taxon>
        <taxon>Spermatophyta</taxon>
        <taxon>Magnoliopsida</taxon>
        <taxon>eudicotyledons</taxon>
        <taxon>Gunneridae</taxon>
        <taxon>Pentapetalae</taxon>
        <taxon>asterids</taxon>
        <taxon>lamiids</taxon>
        <taxon>Lamiales</taxon>
        <taxon>Scrophulariaceae</taxon>
        <taxon>Buddlejeae</taxon>
        <taxon>Buddleja</taxon>
    </lineage>
</organism>
<reference evidence="2" key="1">
    <citation type="submission" date="2019-10" db="EMBL/GenBank/DDBJ databases">
        <authorList>
            <person name="Zhang R."/>
            <person name="Pan Y."/>
            <person name="Wang J."/>
            <person name="Ma R."/>
            <person name="Yu S."/>
        </authorList>
    </citation>
    <scope>NUCLEOTIDE SEQUENCE</scope>
    <source>
        <strain evidence="2">LA-IB0</strain>
        <tissue evidence="2">Leaf</tissue>
    </source>
</reference>
<proteinExistence type="predicted"/>
<evidence type="ECO:0000256" key="1">
    <source>
        <dbReference type="SAM" id="MobiDB-lite"/>
    </source>
</evidence>
<dbReference type="AlphaFoldDB" id="A0AAV6XIL1"/>
<dbReference type="PANTHER" id="PTHR33782:SF5">
    <property type="entry name" value="MEDIATOR OF RNA POLYMERASE II TRANSCRIPTION SUBUNIT"/>
    <property type="match status" value="1"/>
</dbReference>
<protein>
    <submittedName>
        <fullName evidence="2">Uncharacterized protein</fullName>
    </submittedName>
</protein>
<name>A0AAV6XIL1_9LAMI</name>
<dbReference type="EMBL" id="WHWC01000005">
    <property type="protein sequence ID" value="KAG8382799.1"/>
    <property type="molecule type" value="Genomic_DNA"/>
</dbReference>
<evidence type="ECO:0000313" key="2">
    <source>
        <dbReference type="EMBL" id="KAG8382799.1"/>
    </source>
</evidence>
<dbReference type="Proteomes" id="UP000826271">
    <property type="component" value="Unassembled WGS sequence"/>
</dbReference>
<dbReference type="PANTHER" id="PTHR33782">
    <property type="entry name" value="OS01G0121600 PROTEIN"/>
    <property type="match status" value="1"/>
</dbReference>
<comment type="caution">
    <text evidence="2">The sequence shown here is derived from an EMBL/GenBank/DDBJ whole genome shotgun (WGS) entry which is preliminary data.</text>
</comment>
<gene>
    <name evidence="2" type="ORF">BUALT_Bualt05G0114800</name>
</gene>
<sequence length="117" mass="13215">MFTMIGQAHGRNYSGRLVDENLIILRKRIHERNMVEMNDEPPMEWMNWEKQVYTSYDSIICDGMRLIQSYLIETRPSLALGMIALITLSVPTSTVVESSKVSPPPGVDSLNSVSSEP</sequence>
<keyword evidence="3" id="KW-1185">Reference proteome</keyword>